<comment type="caution">
    <text evidence="1">The sequence shown here is derived from an EMBL/GenBank/DDBJ whole genome shotgun (WGS) entry which is preliminary data.</text>
</comment>
<dbReference type="Proteomes" id="UP000485058">
    <property type="component" value="Unassembled WGS sequence"/>
</dbReference>
<dbReference type="EMBL" id="BLLF01000956">
    <property type="protein sequence ID" value="GFH16166.1"/>
    <property type="molecule type" value="Genomic_DNA"/>
</dbReference>
<organism evidence="1 2">
    <name type="scientific">Haematococcus lacustris</name>
    <name type="common">Green alga</name>
    <name type="synonym">Haematococcus pluvialis</name>
    <dbReference type="NCBI Taxonomy" id="44745"/>
    <lineage>
        <taxon>Eukaryota</taxon>
        <taxon>Viridiplantae</taxon>
        <taxon>Chlorophyta</taxon>
        <taxon>core chlorophytes</taxon>
        <taxon>Chlorophyceae</taxon>
        <taxon>CS clade</taxon>
        <taxon>Chlamydomonadales</taxon>
        <taxon>Haematococcaceae</taxon>
        <taxon>Haematococcus</taxon>
    </lineage>
</organism>
<feature type="non-terminal residue" evidence="1">
    <location>
        <position position="1"/>
    </location>
</feature>
<keyword evidence="2" id="KW-1185">Reference proteome</keyword>
<proteinExistence type="predicted"/>
<name>A0A699ZAA6_HAELA</name>
<protein>
    <submittedName>
        <fullName evidence="1">Putative cytochrome P450 524A1</fullName>
    </submittedName>
</protein>
<reference evidence="1 2" key="1">
    <citation type="submission" date="2020-02" db="EMBL/GenBank/DDBJ databases">
        <title>Draft genome sequence of Haematococcus lacustris strain NIES-144.</title>
        <authorList>
            <person name="Morimoto D."/>
            <person name="Nakagawa S."/>
            <person name="Yoshida T."/>
            <person name="Sawayama S."/>
        </authorList>
    </citation>
    <scope>NUCLEOTIDE SEQUENCE [LARGE SCALE GENOMIC DNA]</scope>
    <source>
        <strain evidence="1 2">NIES-144</strain>
    </source>
</reference>
<evidence type="ECO:0000313" key="1">
    <source>
        <dbReference type="EMBL" id="GFH16166.1"/>
    </source>
</evidence>
<gene>
    <name evidence="1" type="ORF">HaLaN_12537</name>
</gene>
<sequence length="126" mass="13457">MQAGHAHFHAQCAQWAPPLHIAVPCHPLTTHLLSLPAPWHPSSLAPTAAASPAPVYHPATSLPARLPCLAGCLASGPYLDSPELKNKFLVAYRAMTDAFLAFPVCVPGTAVWKGYQGRLFIIKVLC</sequence>
<accession>A0A699ZAA6</accession>
<evidence type="ECO:0000313" key="2">
    <source>
        <dbReference type="Proteomes" id="UP000485058"/>
    </source>
</evidence>
<dbReference type="AlphaFoldDB" id="A0A699ZAA6"/>